<protein>
    <submittedName>
        <fullName evidence="3">Alpha/beta-hydrolase</fullName>
    </submittedName>
</protein>
<accession>A0A6A6SFB7</accession>
<feature type="compositionally biased region" description="Polar residues" evidence="2">
    <location>
        <begin position="803"/>
        <end position="812"/>
    </location>
</feature>
<feature type="compositionally biased region" description="Polar residues" evidence="2">
    <location>
        <begin position="542"/>
        <end position="553"/>
    </location>
</feature>
<dbReference type="PANTHER" id="PTHR42886">
    <property type="entry name" value="RE40534P-RELATED"/>
    <property type="match status" value="1"/>
</dbReference>
<evidence type="ECO:0000256" key="2">
    <source>
        <dbReference type="SAM" id="MobiDB-lite"/>
    </source>
</evidence>
<feature type="compositionally biased region" description="Basic and acidic residues" evidence="2">
    <location>
        <begin position="525"/>
        <end position="541"/>
    </location>
</feature>
<feature type="compositionally biased region" description="Low complexity" evidence="2">
    <location>
        <begin position="161"/>
        <end position="181"/>
    </location>
</feature>
<dbReference type="OrthoDB" id="435520at2759"/>
<dbReference type="Proteomes" id="UP000799753">
    <property type="component" value="Unassembled WGS sequence"/>
</dbReference>
<feature type="compositionally biased region" description="Basic and acidic residues" evidence="2">
    <location>
        <begin position="219"/>
        <end position="232"/>
    </location>
</feature>
<feature type="compositionally biased region" description="Basic and acidic residues" evidence="2">
    <location>
        <begin position="829"/>
        <end position="841"/>
    </location>
</feature>
<dbReference type="Gene3D" id="3.40.50.1820">
    <property type="entry name" value="alpha/beta hydrolase"/>
    <property type="match status" value="1"/>
</dbReference>
<feature type="region of interest" description="Disordered" evidence="2">
    <location>
        <begin position="422"/>
        <end position="449"/>
    </location>
</feature>
<feature type="compositionally biased region" description="Basic and acidic residues" evidence="2">
    <location>
        <begin position="146"/>
        <end position="156"/>
    </location>
</feature>
<comment type="similarity">
    <text evidence="1">Belongs to the peptidase S33 family. ABHD4/ABHD5 subfamily.</text>
</comment>
<feature type="region of interest" description="Disordered" evidence="2">
    <location>
        <begin position="1"/>
        <end position="56"/>
    </location>
</feature>
<dbReference type="SUPFAM" id="SSF53474">
    <property type="entry name" value="alpha/beta-Hydrolases"/>
    <property type="match status" value="1"/>
</dbReference>
<proteinExistence type="inferred from homology"/>
<evidence type="ECO:0000256" key="1">
    <source>
        <dbReference type="ARBA" id="ARBA00038097"/>
    </source>
</evidence>
<keyword evidence="4" id="KW-1185">Reference proteome</keyword>
<dbReference type="InterPro" id="IPR029058">
    <property type="entry name" value="AB_hydrolase_fold"/>
</dbReference>
<keyword evidence="3" id="KW-0378">Hydrolase</keyword>
<feature type="compositionally biased region" description="Polar residues" evidence="2">
    <location>
        <begin position="245"/>
        <end position="254"/>
    </location>
</feature>
<sequence>MYGRQPQKGHGPPTAGADSTASHGLRPRRRSSLPSVPAEIRSKKRSPNYIRSHPASPEVISNLIDSLSAISASANDHFENLPPNYGNSLSVPASPHSTISGKHEDRTGYYYNLRIQNTLYPDDACEPPVIRTSKPPSGLSPLTAPKKKEKDKEHSLRSYMSKAGGSSASVHSSQSLRSVSSIGNISIDAGIPRKSSASNRTSSESKRSTKQRSLMYMPSRERMRLKDVERKRTTIQGPDVAPSSDAATQPTSQLPVAEDTIKEEAESSRSAQQYPGRGTSPLRNGVNLLNAHDGGSPTGNGLIPERASSLRHSGSPSRKSKKSQGRKNPHADSRKTNTVPEEDEQTDQELAKEKLKAIVLKEMAAESDEVARRIHQLKEQKALRDRLAGKLPVAHKVLGITMHDPPDKRASRAPPGLMEVRGAHETPHKHSNNTRTKSSTTNDGDEFTPLPINYKAALKALDTLEHTTSEPTPPTSSSNDSNKTAATVSSVSPPRRTRSPQSSNPVIMGGHAAPRDTLNAANRASSERGPRIRSTSEEIQTRHQSLNIAPSHSRQNRPPLKKNRWSHPDLPVHAEKIHNDKIKAINAARAKSAPKLPRPAIDERPPSRDAIDLDVDKFLDSPRLSQKIRHPQTGRIISFSEVGDPNGFAVFVCVGMGLTRYVMAFYDKLALTLKLRLITPDRPGIGGSQIDANGTPLSWPGEHSVCIDDVLVICQALHISKFSLLAHSAGAIYALATSLRMPGAIRGQVHLLAPWIPPSQMEPIGINQDQPPTQQLPRSQRFLRALPPSLLKVANSTFLSATSASLQRTGPRNSPRAKRKSVSPQISPSEEHAPVRPPLKDARRESMMRMDLMMPNASSLSLTLTNPADPSHIKAKMLREALTQAEEERRQEFDERLTFAIWDRATLHANPATDLLVCLETKQTIGFRYEDINRPVVIHHGDKDTRVPVDNIQWLGRLMRKCEVRILEGEQHGLMASAQVMGNVLTEISAEWEDWTAVVQGKANGERSLSRKRTMERLRNISSRHGQEAKASA</sequence>
<feature type="region of interest" description="Disordered" evidence="2">
    <location>
        <begin position="466"/>
        <end position="567"/>
    </location>
</feature>
<feature type="compositionally biased region" description="Basic residues" evidence="2">
    <location>
        <begin position="318"/>
        <end position="328"/>
    </location>
</feature>
<evidence type="ECO:0000313" key="3">
    <source>
        <dbReference type="EMBL" id="KAF2645393.1"/>
    </source>
</evidence>
<feature type="region of interest" description="Disordered" evidence="2">
    <location>
        <begin position="130"/>
        <end position="350"/>
    </location>
</feature>
<dbReference type="GO" id="GO:0016787">
    <property type="term" value="F:hydrolase activity"/>
    <property type="evidence" value="ECO:0007669"/>
    <property type="project" value="UniProtKB-KW"/>
</dbReference>
<feature type="region of interest" description="Disordered" evidence="2">
    <location>
        <begin position="803"/>
        <end position="841"/>
    </location>
</feature>
<dbReference type="EMBL" id="MU006777">
    <property type="protein sequence ID" value="KAF2645393.1"/>
    <property type="molecule type" value="Genomic_DNA"/>
</dbReference>
<dbReference type="AlphaFoldDB" id="A0A6A6SFB7"/>
<evidence type="ECO:0000313" key="4">
    <source>
        <dbReference type="Proteomes" id="UP000799753"/>
    </source>
</evidence>
<reference evidence="3" key="1">
    <citation type="journal article" date="2020" name="Stud. Mycol.">
        <title>101 Dothideomycetes genomes: a test case for predicting lifestyles and emergence of pathogens.</title>
        <authorList>
            <person name="Haridas S."/>
            <person name="Albert R."/>
            <person name="Binder M."/>
            <person name="Bloem J."/>
            <person name="Labutti K."/>
            <person name="Salamov A."/>
            <person name="Andreopoulos B."/>
            <person name="Baker S."/>
            <person name="Barry K."/>
            <person name="Bills G."/>
            <person name="Bluhm B."/>
            <person name="Cannon C."/>
            <person name="Castanera R."/>
            <person name="Culley D."/>
            <person name="Daum C."/>
            <person name="Ezra D."/>
            <person name="Gonzalez J."/>
            <person name="Henrissat B."/>
            <person name="Kuo A."/>
            <person name="Liang C."/>
            <person name="Lipzen A."/>
            <person name="Lutzoni F."/>
            <person name="Magnuson J."/>
            <person name="Mondo S."/>
            <person name="Nolan M."/>
            <person name="Ohm R."/>
            <person name="Pangilinan J."/>
            <person name="Park H.-J."/>
            <person name="Ramirez L."/>
            <person name="Alfaro M."/>
            <person name="Sun H."/>
            <person name="Tritt A."/>
            <person name="Yoshinaga Y."/>
            <person name="Zwiers L.-H."/>
            <person name="Turgeon B."/>
            <person name="Goodwin S."/>
            <person name="Spatafora J."/>
            <person name="Crous P."/>
            <person name="Grigoriev I."/>
        </authorList>
    </citation>
    <scope>NUCLEOTIDE SEQUENCE</scope>
    <source>
        <strain evidence="3">CBS 473.64</strain>
    </source>
</reference>
<feature type="compositionally biased region" description="Low complexity" evidence="2">
    <location>
        <begin position="487"/>
        <end position="503"/>
    </location>
</feature>
<gene>
    <name evidence="3" type="ORF">P280DRAFT_531493</name>
</gene>
<organism evidence="3 4">
    <name type="scientific">Massarina eburnea CBS 473.64</name>
    <dbReference type="NCBI Taxonomy" id="1395130"/>
    <lineage>
        <taxon>Eukaryota</taxon>
        <taxon>Fungi</taxon>
        <taxon>Dikarya</taxon>
        <taxon>Ascomycota</taxon>
        <taxon>Pezizomycotina</taxon>
        <taxon>Dothideomycetes</taxon>
        <taxon>Pleosporomycetidae</taxon>
        <taxon>Pleosporales</taxon>
        <taxon>Massarineae</taxon>
        <taxon>Massarinaceae</taxon>
        <taxon>Massarina</taxon>
    </lineage>
</organism>
<dbReference type="PANTHER" id="PTHR42886:SF29">
    <property type="entry name" value="PUMMELIG, ISOFORM A"/>
    <property type="match status" value="1"/>
</dbReference>
<name>A0A6A6SFB7_9PLEO</name>
<feature type="compositionally biased region" description="Low complexity" evidence="2">
    <location>
        <begin position="433"/>
        <end position="442"/>
    </location>
</feature>